<dbReference type="Proteomes" id="UP001201262">
    <property type="component" value="Unassembled WGS sequence"/>
</dbReference>
<comment type="caution">
    <text evidence="7">The sequence shown here is derived from an EMBL/GenBank/DDBJ whole genome shotgun (WGS) entry which is preliminary data.</text>
</comment>
<sequence length="674" mass="75111">MQQSGPRTRRNGTLQSCEPCRKSKLKCDHVTPVCGRCMAKDIAHKCFYHPSPMTRKTPGIGAVPENQLVTPLAPYQTSTPIQSPNSHVSSENGWALSGYLGPSNCFSILRDFGSEIPTAFETLHITIPRNLQPDNIQIGVEVLRLISLYPVCDALVVKFQTTHRFSGIPNSIVSAITGSIREAFERFEPATIDAQLTRFSHLIFQNSSRPMSVNKSMTVEQYCASFTGLNFRWEAIGNFFALAGMALVGTPDTDPLLLNVKINKETLLSLLIEASDICTKFCEHPSSVNELLIYLQTNDGKLKTHRYGDICYLTWRQVGVLASTLFTAGLHRGSDDDCPFFLSQWRAICFASSFVYDKSMATFMGRPPLISSRYCKISAPLDIGEEDIVAGPEALGRAFAQMDPLGWNKTASHATSLLRMRFFQSLVREEVLDVVLGQKQVDTVEFEGRANAVLDKARATWDATPSHLRFDHQEEGAPDTPANSWASRYPLVIPYLEQRYSCFLLQQAIVKQTGSGHAALFDTAREMLTTVNKVSVNREFMIDRSRHYAWLMLYYGVPGASMLAIHLLHQNQGSTTFVMPARTEVIRNLTVFVSSLSWITRPTYGNYALCKEAEKRLTAILDEILDPTPHHPPGSAIASSSPSNLNMDSLLEGYDFDGMAMPAHGYFFDNMPWP</sequence>
<dbReference type="GO" id="GO:0008270">
    <property type="term" value="F:zinc ion binding"/>
    <property type="evidence" value="ECO:0007669"/>
    <property type="project" value="InterPro"/>
</dbReference>
<keyword evidence="3" id="KW-0238">DNA-binding</keyword>
<dbReference type="EMBL" id="JAJTJA010000003">
    <property type="protein sequence ID" value="KAH8702479.1"/>
    <property type="molecule type" value="Genomic_DNA"/>
</dbReference>
<dbReference type="PROSITE" id="PS50048">
    <property type="entry name" value="ZN2_CY6_FUNGAL_2"/>
    <property type="match status" value="1"/>
</dbReference>
<accession>A0AAD4L3F0</accession>
<dbReference type="PANTHER" id="PTHR31001">
    <property type="entry name" value="UNCHARACTERIZED TRANSCRIPTIONAL REGULATORY PROTEIN"/>
    <property type="match status" value="1"/>
</dbReference>
<gene>
    <name evidence="7" type="ORF">BGW36DRAFT_372931</name>
</gene>
<dbReference type="Pfam" id="PF00172">
    <property type="entry name" value="Zn_clus"/>
    <property type="match status" value="1"/>
</dbReference>
<dbReference type="SMART" id="SM00066">
    <property type="entry name" value="GAL4"/>
    <property type="match status" value="1"/>
</dbReference>
<evidence type="ECO:0000256" key="2">
    <source>
        <dbReference type="ARBA" id="ARBA00023015"/>
    </source>
</evidence>
<keyword evidence="8" id="KW-1185">Reference proteome</keyword>
<evidence type="ECO:0000256" key="5">
    <source>
        <dbReference type="ARBA" id="ARBA00023242"/>
    </source>
</evidence>
<dbReference type="RefSeq" id="XP_046075855.1">
    <property type="nucleotide sequence ID" value="XM_046215529.1"/>
</dbReference>
<proteinExistence type="predicted"/>
<comment type="subcellular location">
    <subcellularLocation>
        <location evidence="1">Nucleus</location>
    </subcellularLocation>
</comment>
<dbReference type="PROSITE" id="PS00463">
    <property type="entry name" value="ZN2_CY6_FUNGAL_1"/>
    <property type="match status" value="1"/>
</dbReference>
<reference evidence="7" key="1">
    <citation type="submission" date="2021-12" db="EMBL/GenBank/DDBJ databases">
        <title>Convergent genome expansion in fungi linked to evolution of root-endophyte symbiosis.</title>
        <authorList>
            <consortium name="DOE Joint Genome Institute"/>
            <person name="Ke Y.-H."/>
            <person name="Bonito G."/>
            <person name="Liao H.-L."/>
            <person name="Looney B."/>
            <person name="Rojas-Flechas A."/>
            <person name="Nash J."/>
            <person name="Hameed K."/>
            <person name="Schadt C."/>
            <person name="Martin F."/>
            <person name="Crous P.W."/>
            <person name="Miettinen O."/>
            <person name="Magnuson J.K."/>
            <person name="Labbe J."/>
            <person name="Jacobson D."/>
            <person name="Doktycz M.J."/>
            <person name="Veneault-Fourrey C."/>
            <person name="Kuo A."/>
            <person name="Mondo S."/>
            <person name="Calhoun S."/>
            <person name="Riley R."/>
            <person name="Ohm R."/>
            <person name="LaButti K."/>
            <person name="Andreopoulos B."/>
            <person name="Pangilinan J."/>
            <person name="Nolan M."/>
            <person name="Tritt A."/>
            <person name="Clum A."/>
            <person name="Lipzen A."/>
            <person name="Daum C."/>
            <person name="Barry K."/>
            <person name="Grigoriev I.V."/>
            <person name="Vilgalys R."/>
        </authorList>
    </citation>
    <scope>NUCLEOTIDE SEQUENCE</scope>
    <source>
        <strain evidence="7">PMI_201</strain>
    </source>
</reference>
<evidence type="ECO:0000256" key="3">
    <source>
        <dbReference type="ARBA" id="ARBA00023125"/>
    </source>
</evidence>
<organism evidence="7 8">
    <name type="scientific">Talaromyces proteolyticus</name>
    <dbReference type="NCBI Taxonomy" id="1131652"/>
    <lineage>
        <taxon>Eukaryota</taxon>
        <taxon>Fungi</taxon>
        <taxon>Dikarya</taxon>
        <taxon>Ascomycota</taxon>
        <taxon>Pezizomycotina</taxon>
        <taxon>Eurotiomycetes</taxon>
        <taxon>Eurotiomycetidae</taxon>
        <taxon>Eurotiales</taxon>
        <taxon>Trichocomaceae</taxon>
        <taxon>Talaromyces</taxon>
        <taxon>Talaromyces sect. Bacilispori</taxon>
    </lineage>
</organism>
<dbReference type="InterPro" id="IPR036864">
    <property type="entry name" value="Zn2-C6_fun-type_DNA-bd_sf"/>
</dbReference>
<name>A0AAD4L3F0_9EURO</name>
<dbReference type="GO" id="GO:0003677">
    <property type="term" value="F:DNA binding"/>
    <property type="evidence" value="ECO:0007669"/>
    <property type="project" value="UniProtKB-KW"/>
</dbReference>
<dbReference type="GO" id="GO:0000981">
    <property type="term" value="F:DNA-binding transcription factor activity, RNA polymerase II-specific"/>
    <property type="evidence" value="ECO:0007669"/>
    <property type="project" value="InterPro"/>
</dbReference>
<dbReference type="AlphaFoldDB" id="A0AAD4L3F0"/>
<evidence type="ECO:0000259" key="6">
    <source>
        <dbReference type="PROSITE" id="PS50048"/>
    </source>
</evidence>
<evidence type="ECO:0000313" key="7">
    <source>
        <dbReference type="EMBL" id="KAH8702479.1"/>
    </source>
</evidence>
<dbReference type="GeneID" id="70245816"/>
<evidence type="ECO:0000256" key="4">
    <source>
        <dbReference type="ARBA" id="ARBA00023163"/>
    </source>
</evidence>
<dbReference type="InterPro" id="IPR001138">
    <property type="entry name" value="Zn2Cys6_DnaBD"/>
</dbReference>
<evidence type="ECO:0000313" key="8">
    <source>
        <dbReference type="Proteomes" id="UP001201262"/>
    </source>
</evidence>
<keyword evidence="4" id="KW-0804">Transcription</keyword>
<feature type="domain" description="Zn(2)-C6 fungal-type" evidence="6">
    <location>
        <begin position="16"/>
        <end position="48"/>
    </location>
</feature>
<dbReference type="PANTHER" id="PTHR31001:SF61">
    <property type="entry name" value="ZN(II)2CYS6 TRANSCRIPTION FACTOR (EUROFUNG)"/>
    <property type="match status" value="1"/>
</dbReference>
<evidence type="ECO:0000256" key="1">
    <source>
        <dbReference type="ARBA" id="ARBA00004123"/>
    </source>
</evidence>
<dbReference type="CDD" id="cd00067">
    <property type="entry name" value="GAL4"/>
    <property type="match status" value="1"/>
</dbReference>
<keyword evidence="2" id="KW-0805">Transcription regulation</keyword>
<dbReference type="GO" id="GO:0005634">
    <property type="term" value="C:nucleus"/>
    <property type="evidence" value="ECO:0007669"/>
    <property type="project" value="UniProtKB-SubCell"/>
</dbReference>
<protein>
    <submittedName>
        <fullName evidence="7">C6 transcription factor</fullName>
    </submittedName>
</protein>
<dbReference type="CDD" id="cd12148">
    <property type="entry name" value="fungal_TF_MHR"/>
    <property type="match status" value="1"/>
</dbReference>
<keyword evidence="5" id="KW-0539">Nucleus</keyword>
<dbReference type="SUPFAM" id="SSF57701">
    <property type="entry name" value="Zn2/Cys6 DNA-binding domain"/>
    <property type="match status" value="1"/>
</dbReference>
<dbReference type="Gene3D" id="4.10.240.10">
    <property type="entry name" value="Zn(2)-C6 fungal-type DNA-binding domain"/>
    <property type="match status" value="1"/>
</dbReference>
<dbReference type="InterPro" id="IPR050613">
    <property type="entry name" value="Sec_Metabolite_Reg"/>
</dbReference>